<name>A0A9P0EHK9_9HYPO</name>
<dbReference type="GO" id="GO:0006508">
    <property type="term" value="P:proteolysis"/>
    <property type="evidence" value="ECO:0007669"/>
    <property type="project" value="InterPro"/>
</dbReference>
<accession>A0A9P0EHK9</accession>
<reference evidence="5" key="1">
    <citation type="submission" date="2019-06" db="EMBL/GenBank/DDBJ databases">
        <authorList>
            <person name="Broberg M."/>
        </authorList>
    </citation>
    <scope>NUCLEOTIDE SEQUENCE [LARGE SCALE GENOMIC DNA]</scope>
</reference>
<dbReference type="InterPro" id="IPR002469">
    <property type="entry name" value="Peptidase_S9B_N"/>
</dbReference>
<proteinExistence type="predicted"/>
<evidence type="ECO:0000259" key="2">
    <source>
        <dbReference type="Pfam" id="PF00930"/>
    </source>
</evidence>
<sequence length="430" mass="48938">MFVHAVDKFVRPAFDHGKLAKELSQKTGIDLDPHQLPFLWIGTTPDGNTARFQAKGKKWEYGTELVEWDGTLQQENGSLMQVEEPSDPLGNSPVTVRFTNQAEGTFNLIWINFEGKPKNYGTIRPDGARSQETYSGHYTGHDAVIVTEPFLEEGTKSGDEAKKPTRADEERVQDGETPNIKLDIQQYNLWMSEMEIDGPVRTQLSKNGTEEQPYDEIMENSLHLLNYALDDQLQPKLTKKQYLKPGDRVSVDRPKLFDLGTKTEIETSDALFANPYQMISLGWGVRDGQPEYRFMFNERGHQLIRVLAMGLDGTVRVLIEEKSDTFINYTNKLSYAVLKESNMMTWESERDGYNHIYLVDLEKGEQVWVPVYGFTKEEDPYHLNLVRVNFDGTGCQALTEGDGTHIWKWSPTAASSSTLGRELTFLHVLP</sequence>
<feature type="region of interest" description="Disordered" evidence="1">
    <location>
        <begin position="151"/>
        <end position="178"/>
    </location>
</feature>
<evidence type="ECO:0000313" key="4">
    <source>
        <dbReference type="EMBL" id="CAH0048070.1"/>
    </source>
</evidence>
<gene>
    <name evidence="4" type="ORF">CSOL1703_00000013</name>
</gene>
<dbReference type="Pfam" id="PF00930">
    <property type="entry name" value="DPPIV_N"/>
    <property type="match status" value="1"/>
</dbReference>
<dbReference type="OrthoDB" id="413400at2759"/>
<comment type="caution">
    <text evidence="4">The sequence shown here is derived from an EMBL/GenBank/DDBJ whole genome shotgun (WGS) entry which is preliminary data.</text>
</comment>
<evidence type="ECO:0000313" key="5">
    <source>
        <dbReference type="Proteomes" id="UP000775872"/>
    </source>
</evidence>
<dbReference type="InterPro" id="IPR024053">
    <property type="entry name" value="VHL_beta_dom"/>
</dbReference>
<evidence type="ECO:0000259" key="3">
    <source>
        <dbReference type="Pfam" id="PF01847"/>
    </source>
</evidence>
<evidence type="ECO:0000256" key="1">
    <source>
        <dbReference type="SAM" id="MobiDB-lite"/>
    </source>
</evidence>
<keyword evidence="5" id="KW-1185">Reference proteome</keyword>
<dbReference type="InterPro" id="IPR036208">
    <property type="entry name" value="VHL_sf"/>
</dbReference>
<reference evidence="4 5" key="2">
    <citation type="submission" date="2021-10" db="EMBL/GenBank/DDBJ databases">
        <authorList>
            <person name="Piombo E."/>
        </authorList>
    </citation>
    <scope>NUCLEOTIDE SEQUENCE [LARGE SCALE GENOMIC DNA]</scope>
</reference>
<dbReference type="SUPFAM" id="SSF49468">
    <property type="entry name" value="VHL"/>
    <property type="match status" value="1"/>
</dbReference>
<organism evidence="4 5">
    <name type="scientific">Clonostachys solani</name>
    <dbReference type="NCBI Taxonomy" id="160281"/>
    <lineage>
        <taxon>Eukaryota</taxon>
        <taxon>Fungi</taxon>
        <taxon>Dikarya</taxon>
        <taxon>Ascomycota</taxon>
        <taxon>Pezizomycotina</taxon>
        <taxon>Sordariomycetes</taxon>
        <taxon>Hypocreomycetidae</taxon>
        <taxon>Hypocreales</taxon>
        <taxon>Bionectriaceae</taxon>
        <taxon>Clonostachys</taxon>
    </lineage>
</organism>
<dbReference type="AlphaFoldDB" id="A0A9P0EHK9"/>
<dbReference type="SUPFAM" id="SSF82171">
    <property type="entry name" value="DPP6 N-terminal domain-like"/>
    <property type="match status" value="1"/>
</dbReference>
<protein>
    <submittedName>
        <fullName evidence="4">Uncharacterized protein</fullName>
    </submittedName>
</protein>
<feature type="domain" description="von Hippel-Lindau disease tumour suppressor beta" evidence="3">
    <location>
        <begin position="93"/>
        <end position="138"/>
    </location>
</feature>
<feature type="compositionally biased region" description="Basic and acidic residues" evidence="1">
    <location>
        <begin position="153"/>
        <end position="174"/>
    </location>
</feature>
<dbReference type="EMBL" id="CABFOC020000035">
    <property type="protein sequence ID" value="CAH0048070.1"/>
    <property type="molecule type" value="Genomic_DNA"/>
</dbReference>
<dbReference type="Gene3D" id="2.140.10.30">
    <property type="entry name" value="Dipeptidylpeptidase IV, N-terminal domain"/>
    <property type="match status" value="1"/>
</dbReference>
<dbReference type="Pfam" id="PF01847">
    <property type="entry name" value="VHL"/>
    <property type="match status" value="1"/>
</dbReference>
<dbReference type="Gene3D" id="2.60.40.780">
    <property type="entry name" value="von Hippel-Lindau disease tumour suppressor, beta domain"/>
    <property type="match status" value="1"/>
</dbReference>
<dbReference type="Proteomes" id="UP000775872">
    <property type="component" value="Unassembled WGS sequence"/>
</dbReference>
<dbReference type="InterPro" id="IPR037140">
    <property type="entry name" value="VHL_beta_dom_sf"/>
</dbReference>
<feature type="domain" description="Dipeptidylpeptidase IV N-terminal" evidence="2">
    <location>
        <begin position="221"/>
        <end position="365"/>
    </location>
</feature>